<organism evidence="2 3">
    <name type="scientific">Candidatus Roizmanbacteria bacterium RIFCSPLOWO2_01_FULL_38_12</name>
    <dbReference type="NCBI Taxonomy" id="1802061"/>
    <lineage>
        <taxon>Bacteria</taxon>
        <taxon>Candidatus Roizmaniibacteriota</taxon>
    </lineage>
</organism>
<proteinExistence type="predicted"/>
<accession>A0A1F7IR89</accession>
<protein>
    <submittedName>
        <fullName evidence="2">Uncharacterized protein</fullName>
    </submittedName>
</protein>
<keyword evidence="1" id="KW-0472">Membrane</keyword>
<evidence type="ECO:0000256" key="1">
    <source>
        <dbReference type="SAM" id="Phobius"/>
    </source>
</evidence>
<sequence>MDPEPIEPKNTQWKRLMNRNVIIAVVLALFYGGSLFFLGVQIGQQKARDSFLVPINTFTDVNPKPSDWIAKKDDELIVDSSNEPTPFELKPHLEPGMRMIFPEIGASFISPDKLQIDSRDTKRISFLYSSDGKSEFVETYSITIDRVTKEETIDLETFSQKLVCPDGKIIFICNSPSEEIVHMGKTECMQKTYQTCISDLKKATKPISNTFGTGIMFENNPYEQSVFQVIFEINPTELFIFSTSGINAGDDVSEKGKATILEILSSLELVK</sequence>
<dbReference type="AlphaFoldDB" id="A0A1F7IR89"/>
<evidence type="ECO:0000313" key="3">
    <source>
        <dbReference type="Proteomes" id="UP000177141"/>
    </source>
</evidence>
<keyword evidence="1" id="KW-0812">Transmembrane</keyword>
<dbReference type="Proteomes" id="UP000177141">
    <property type="component" value="Unassembled WGS sequence"/>
</dbReference>
<feature type="transmembrane region" description="Helical" evidence="1">
    <location>
        <begin position="21"/>
        <end position="40"/>
    </location>
</feature>
<name>A0A1F7IR89_9BACT</name>
<reference evidence="2 3" key="1">
    <citation type="journal article" date="2016" name="Nat. Commun.">
        <title>Thousands of microbial genomes shed light on interconnected biogeochemical processes in an aquifer system.</title>
        <authorList>
            <person name="Anantharaman K."/>
            <person name="Brown C.T."/>
            <person name="Hug L.A."/>
            <person name="Sharon I."/>
            <person name="Castelle C.J."/>
            <person name="Probst A.J."/>
            <person name="Thomas B.C."/>
            <person name="Singh A."/>
            <person name="Wilkins M.J."/>
            <person name="Karaoz U."/>
            <person name="Brodie E.L."/>
            <person name="Williams K.H."/>
            <person name="Hubbard S.S."/>
            <person name="Banfield J.F."/>
        </authorList>
    </citation>
    <scope>NUCLEOTIDE SEQUENCE [LARGE SCALE GENOMIC DNA]</scope>
</reference>
<comment type="caution">
    <text evidence="2">The sequence shown here is derived from an EMBL/GenBank/DDBJ whole genome shotgun (WGS) entry which is preliminary data.</text>
</comment>
<keyword evidence="1" id="KW-1133">Transmembrane helix</keyword>
<dbReference type="STRING" id="1802061.A3A93_01030"/>
<evidence type="ECO:0000313" key="2">
    <source>
        <dbReference type="EMBL" id="OGK45876.1"/>
    </source>
</evidence>
<dbReference type="EMBL" id="MGAL01000046">
    <property type="protein sequence ID" value="OGK45876.1"/>
    <property type="molecule type" value="Genomic_DNA"/>
</dbReference>
<gene>
    <name evidence="2" type="ORF">A3A93_01030</name>
</gene>